<evidence type="ECO:0000313" key="3">
    <source>
        <dbReference type="Proteomes" id="UP001500218"/>
    </source>
</evidence>
<evidence type="ECO:0000313" key="2">
    <source>
        <dbReference type="EMBL" id="GAA1813108.1"/>
    </source>
</evidence>
<dbReference type="RefSeq" id="WP_344133671.1">
    <property type="nucleotide sequence ID" value="NZ_BAAALT010000122.1"/>
</dbReference>
<dbReference type="Proteomes" id="UP001500218">
    <property type="component" value="Unassembled WGS sequence"/>
</dbReference>
<proteinExistence type="predicted"/>
<protein>
    <recommendedName>
        <fullName evidence="4">ATP synthase F0 subunit 8</fullName>
    </recommendedName>
</protein>
<organism evidence="2 3">
    <name type="scientific">Luedemannella flava</name>
    <dbReference type="NCBI Taxonomy" id="349316"/>
    <lineage>
        <taxon>Bacteria</taxon>
        <taxon>Bacillati</taxon>
        <taxon>Actinomycetota</taxon>
        <taxon>Actinomycetes</taxon>
        <taxon>Micromonosporales</taxon>
        <taxon>Micromonosporaceae</taxon>
        <taxon>Luedemannella</taxon>
    </lineage>
</organism>
<evidence type="ECO:0008006" key="4">
    <source>
        <dbReference type="Google" id="ProtNLM"/>
    </source>
</evidence>
<dbReference type="EMBL" id="BAAALT010000122">
    <property type="protein sequence ID" value="GAA1813108.1"/>
    <property type="molecule type" value="Genomic_DNA"/>
</dbReference>
<name>A0ABP4YLA6_9ACTN</name>
<comment type="caution">
    <text evidence="2">The sequence shown here is derived from an EMBL/GenBank/DDBJ whole genome shotgun (WGS) entry which is preliminary data.</text>
</comment>
<sequence length="97" mass="10591">MSTLIPFLAWLGLFAFSLAMYMAIAICLARLSGGRARRADAAAQKRAYVQVAARGCRRKPAGLSGDYARLHRWTWFSVGVNIDDGAIDYLGNPALTK</sequence>
<gene>
    <name evidence="2" type="ORF">GCM10009682_37850</name>
</gene>
<keyword evidence="1" id="KW-0812">Transmembrane</keyword>
<reference evidence="3" key="1">
    <citation type="journal article" date="2019" name="Int. J. Syst. Evol. Microbiol.">
        <title>The Global Catalogue of Microorganisms (GCM) 10K type strain sequencing project: providing services to taxonomists for standard genome sequencing and annotation.</title>
        <authorList>
            <consortium name="The Broad Institute Genomics Platform"/>
            <consortium name="The Broad Institute Genome Sequencing Center for Infectious Disease"/>
            <person name="Wu L."/>
            <person name="Ma J."/>
        </authorList>
    </citation>
    <scope>NUCLEOTIDE SEQUENCE [LARGE SCALE GENOMIC DNA]</scope>
    <source>
        <strain evidence="3">JCM 13250</strain>
    </source>
</reference>
<feature type="transmembrane region" description="Helical" evidence="1">
    <location>
        <begin position="6"/>
        <end position="29"/>
    </location>
</feature>
<keyword evidence="1" id="KW-0472">Membrane</keyword>
<evidence type="ECO:0000256" key="1">
    <source>
        <dbReference type="SAM" id="Phobius"/>
    </source>
</evidence>
<accession>A0ABP4YLA6</accession>
<keyword evidence="1" id="KW-1133">Transmembrane helix</keyword>
<keyword evidence="3" id="KW-1185">Reference proteome</keyword>